<feature type="domain" description="Carboxymuconolactone decarboxylase-like" evidence="1">
    <location>
        <begin position="40"/>
        <end position="108"/>
    </location>
</feature>
<reference evidence="2 3" key="1">
    <citation type="submission" date="2020-08" db="EMBL/GenBank/DDBJ databases">
        <title>Genomic Encyclopedia of Type Strains, Phase IV (KMG-IV): sequencing the most valuable type-strain genomes for metagenomic binning, comparative biology and taxonomic classification.</title>
        <authorList>
            <person name="Goeker M."/>
        </authorList>
    </citation>
    <scope>NUCLEOTIDE SEQUENCE [LARGE SCALE GENOMIC DNA]</scope>
    <source>
        <strain evidence="2 3">DSM 26189</strain>
    </source>
</reference>
<dbReference type="Gene3D" id="1.20.1290.10">
    <property type="entry name" value="AhpD-like"/>
    <property type="match status" value="1"/>
</dbReference>
<protein>
    <submittedName>
        <fullName evidence="2">4-carboxymuconolactone decarboxylase</fullName>
        <ecNumber evidence="2">4.1.1.44</ecNumber>
    </submittedName>
</protein>
<dbReference type="AlphaFoldDB" id="A0A7W6BQW6"/>
<dbReference type="PANTHER" id="PTHR34846">
    <property type="entry name" value="4-CARBOXYMUCONOLACTONE DECARBOXYLASE FAMILY PROTEIN (AFU_ORTHOLOGUE AFUA_6G11590)"/>
    <property type="match status" value="1"/>
</dbReference>
<dbReference type="EC" id="4.1.1.44" evidence="2"/>
<comment type="caution">
    <text evidence="2">The sequence shown here is derived from an EMBL/GenBank/DDBJ whole genome shotgun (WGS) entry which is preliminary data.</text>
</comment>
<keyword evidence="2" id="KW-0456">Lyase</keyword>
<dbReference type="Proteomes" id="UP000571950">
    <property type="component" value="Unassembled WGS sequence"/>
</dbReference>
<dbReference type="PANTHER" id="PTHR34846:SF11">
    <property type="entry name" value="4-CARBOXYMUCONOLACTONE DECARBOXYLASE FAMILY PROTEIN (AFU_ORTHOLOGUE AFUA_6G11590)"/>
    <property type="match status" value="1"/>
</dbReference>
<dbReference type="InterPro" id="IPR029032">
    <property type="entry name" value="AhpD-like"/>
</dbReference>
<dbReference type="GO" id="GO:0051920">
    <property type="term" value="F:peroxiredoxin activity"/>
    <property type="evidence" value="ECO:0007669"/>
    <property type="project" value="InterPro"/>
</dbReference>
<evidence type="ECO:0000313" key="2">
    <source>
        <dbReference type="EMBL" id="MBB3927128.1"/>
    </source>
</evidence>
<evidence type="ECO:0000313" key="3">
    <source>
        <dbReference type="Proteomes" id="UP000571950"/>
    </source>
</evidence>
<keyword evidence="3" id="KW-1185">Reference proteome</keyword>
<dbReference type="InterPro" id="IPR003779">
    <property type="entry name" value="CMD-like"/>
</dbReference>
<organism evidence="2 3">
    <name type="scientific">Sphingobium jiangsuense</name>
    <dbReference type="NCBI Taxonomy" id="870476"/>
    <lineage>
        <taxon>Bacteria</taxon>
        <taxon>Pseudomonadati</taxon>
        <taxon>Pseudomonadota</taxon>
        <taxon>Alphaproteobacteria</taxon>
        <taxon>Sphingomonadales</taxon>
        <taxon>Sphingomonadaceae</taxon>
        <taxon>Sphingobium</taxon>
    </lineage>
</organism>
<dbReference type="EMBL" id="JACIDT010000010">
    <property type="protein sequence ID" value="MBB3927128.1"/>
    <property type="molecule type" value="Genomic_DNA"/>
</dbReference>
<gene>
    <name evidence="2" type="ORF">GGR43_002851</name>
</gene>
<dbReference type="RefSeq" id="WP_188072639.1">
    <property type="nucleotide sequence ID" value="NZ_BSPS01000033.1"/>
</dbReference>
<sequence length="189" mass="21179">MRLPDLDLTTLTDRQKELHDRIAGKRGHVRGPFLLWLRSPELCDKVEALGAFLRFDSVLPLRIRELSILVTARFWDAQYSWAAHAEKAVAAGVDAQAVKDLAEGRVPAFTNEDETVFYNFAMDLLQNHFVSDANFDAALRAFGEQGMIDIIGAMGNFSMLAMLLNTFQVPLRPGIEAPFPDIENFAKVK</sequence>
<accession>A0A7W6BQW6</accession>
<name>A0A7W6BQW6_9SPHN</name>
<dbReference type="Pfam" id="PF02627">
    <property type="entry name" value="CMD"/>
    <property type="match status" value="1"/>
</dbReference>
<dbReference type="SUPFAM" id="SSF69118">
    <property type="entry name" value="AhpD-like"/>
    <property type="match status" value="1"/>
</dbReference>
<evidence type="ECO:0000259" key="1">
    <source>
        <dbReference type="Pfam" id="PF02627"/>
    </source>
</evidence>
<dbReference type="GO" id="GO:0047575">
    <property type="term" value="F:4-carboxymuconolactone decarboxylase activity"/>
    <property type="evidence" value="ECO:0007669"/>
    <property type="project" value="UniProtKB-EC"/>
</dbReference>
<proteinExistence type="predicted"/>